<name>A0ACB7S7A9_HYAAI</name>
<accession>A0ACB7S7A9</accession>
<evidence type="ECO:0000313" key="1">
    <source>
        <dbReference type="EMBL" id="KAH6929789.1"/>
    </source>
</evidence>
<sequence length="165" mass="17826">MTGLHFRPGRVQERGQLPSLLIAAASWRADARTRHVHTHEHPRRGFEAPASKHRRHRGLVSRQASTPQLLARGAADEKGQRLDETFTCASNKALGVCVRLATLTVRLCVAGRESVSPVWKRRNGGGGGGPPLSSVRPIVANECVVVLLERCSASSPELASATPYI</sequence>
<organism evidence="1 2">
    <name type="scientific">Hyalomma asiaticum</name>
    <name type="common">Tick</name>
    <dbReference type="NCBI Taxonomy" id="266040"/>
    <lineage>
        <taxon>Eukaryota</taxon>
        <taxon>Metazoa</taxon>
        <taxon>Ecdysozoa</taxon>
        <taxon>Arthropoda</taxon>
        <taxon>Chelicerata</taxon>
        <taxon>Arachnida</taxon>
        <taxon>Acari</taxon>
        <taxon>Parasitiformes</taxon>
        <taxon>Ixodida</taxon>
        <taxon>Ixodoidea</taxon>
        <taxon>Ixodidae</taxon>
        <taxon>Hyalomminae</taxon>
        <taxon>Hyalomma</taxon>
    </lineage>
</organism>
<gene>
    <name evidence="1" type="ORF">HPB50_005876</name>
</gene>
<comment type="caution">
    <text evidence="1">The sequence shown here is derived from an EMBL/GenBank/DDBJ whole genome shotgun (WGS) entry which is preliminary data.</text>
</comment>
<dbReference type="Proteomes" id="UP000821845">
    <property type="component" value="Chromosome 5"/>
</dbReference>
<dbReference type="EMBL" id="CM023485">
    <property type="protein sequence ID" value="KAH6929789.1"/>
    <property type="molecule type" value="Genomic_DNA"/>
</dbReference>
<keyword evidence="2" id="KW-1185">Reference proteome</keyword>
<proteinExistence type="predicted"/>
<evidence type="ECO:0000313" key="2">
    <source>
        <dbReference type="Proteomes" id="UP000821845"/>
    </source>
</evidence>
<protein>
    <submittedName>
        <fullName evidence="1">Uncharacterized protein</fullName>
    </submittedName>
</protein>
<reference evidence="1" key="1">
    <citation type="submission" date="2020-05" db="EMBL/GenBank/DDBJ databases">
        <title>Large-scale comparative analyses of tick genomes elucidate their genetic diversity and vector capacities.</title>
        <authorList>
            <person name="Jia N."/>
            <person name="Wang J."/>
            <person name="Shi W."/>
            <person name="Du L."/>
            <person name="Sun Y."/>
            <person name="Zhan W."/>
            <person name="Jiang J."/>
            <person name="Wang Q."/>
            <person name="Zhang B."/>
            <person name="Ji P."/>
            <person name="Sakyi L.B."/>
            <person name="Cui X."/>
            <person name="Yuan T."/>
            <person name="Jiang B."/>
            <person name="Yang W."/>
            <person name="Lam T.T.-Y."/>
            <person name="Chang Q."/>
            <person name="Ding S."/>
            <person name="Wang X."/>
            <person name="Zhu J."/>
            <person name="Ruan X."/>
            <person name="Zhao L."/>
            <person name="Wei J."/>
            <person name="Que T."/>
            <person name="Du C."/>
            <person name="Cheng J."/>
            <person name="Dai P."/>
            <person name="Han X."/>
            <person name="Huang E."/>
            <person name="Gao Y."/>
            <person name="Liu J."/>
            <person name="Shao H."/>
            <person name="Ye R."/>
            <person name="Li L."/>
            <person name="Wei W."/>
            <person name="Wang X."/>
            <person name="Wang C."/>
            <person name="Yang T."/>
            <person name="Huo Q."/>
            <person name="Li W."/>
            <person name="Guo W."/>
            <person name="Chen H."/>
            <person name="Zhou L."/>
            <person name="Ni X."/>
            <person name="Tian J."/>
            <person name="Zhou Y."/>
            <person name="Sheng Y."/>
            <person name="Liu T."/>
            <person name="Pan Y."/>
            <person name="Xia L."/>
            <person name="Li J."/>
            <person name="Zhao F."/>
            <person name="Cao W."/>
        </authorList>
    </citation>
    <scope>NUCLEOTIDE SEQUENCE</scope>
    <source>
        <strain evidence="1">Hyas-2018</strain>
    </source>
</reference>